<evidence type="ECO:0000256" key="5">
    <source>
        <dbReference type="ARBA" id="ARBA00022490"/>
    </source>
</evidence>
<dbReference type="PANTHER" id="PTHR13322">
    <property type="entry name" value="C1ORF73 PROTEIN"/>
    <property type="match status" value="1"/>
</dbReference>
<keyword evidence="11" id="KW-1185">Reference proteome</keyword>
<evidence type="ECO:0000313" key="11">
    <source>
        <dbReference type="Proteomes" id="UP000650833"/>
    </source>
</evidence>
<dbReference type="AlphaFoldDB" id="A0A8H7UU86"/>
<keyword evidence="5" id="KW-0963">Cytoplasm</keyword>
<dbReference type="GO" id="GO:0032039">
    <property type="term" value="C:integrator complex"/>
    <property type="evidence" value="ECO:0007669"/>
    <property type="project" value="InterPro"/>
</dbReference>
<evidence type="ECO:0000256" key="3">
    <source>
        <dbReference type="ARBA" id="ARBA00008565"/>
    </source>
</evidence>
<dbReference type="InterPro" id="IPR056517">
    <property type="entry name" value="INTS7_HB"/>
</dbReference>
<dbReference type="InterPro" id="IPR056516">
    <property type="entry name" value="INTS7_N"/>
</dbReference>
<dbReference type="InterPro" id="IPR054519">
    <property type="entry name" value="INTS7_C"/>
</dbReference>
<feature type="domain" description="Integrator complex subunit 7 C-terminal" evidence="7">
    <location>
        <begin position="810"/>
        <end position="951"/>
    </location>
</feature>
<evidence type="ECO:0000256" key="4">
    <source>
        <dbReference type="ARBA" id="ARBA00015336"/>
    </source>
</evidence>
<dbReference type="PANTHER" id="PTHR13322:SF2">
    <property type="entry name" value="INTEGRATOR COMPLEX SUBUNIT 7"/>
    <property type="match status" value="1"/>
</dbReference>
<organism evidence="10 11">
    <name type="scientific">Mucor plumbeus</name>
    <dbReference type="NCBI Taxonomy" id="97098"/>
    <lineage>
        <taxon>Eukaryota</taxon>
        <taxon>Fungi</taxon>
        <taxon>Fungi incertae sedis</taxon>
        <taxon>Mucoromycota</taxon>
        <taxon>Mucoromycotina</taxon>
        <taxon>Mucoromycetes</taxon>
        <taxon>Mucorales</taxon>
        <taxon>Mucorineae</taxon>
        <taxon>Mucoraceae</taxon>
        <taxon>Mucor</taxon>
    </lineage>
</organism>
<sequence>MEDSYATARNQSDGHKALLELEKQFNKKARAATLNIQGSQIQALTGFIHMFEQYPYPVVINAAILKLADWFRLHNNSVKYYVYKVFKDASDLHLTKVINIEETVRRILPILGSNDPIARSIALRVLGCMSMIIAEKLDVQFAIIQRLELATDRNELEAAIWAGDQICARSNRFPSVIFSKVVDKLQDKQTPFDIKLRLVKIFRHMHQDIGMARQAKLTCLVLLQDPNTDSELVIVTLRTLTLLLSEAVIDRKEQINRLLDYALNDQREDICYNVLYDLVLLGKNDIMFDETHILRLLQMIVTTKHIRIQQKAMQCAQTLIETHRKLIVKIINDSTLSTFMNYIEECERIMNNSIVQQHYTNMISSARLLYSILKIALSQKPVDENAMDVDIPVLPTLKALGHRVAETITQIDLKLISQEKQISQSNRFKLRELLKIKASFCLLLEDWDCDSTFRNTYTLLTDADDDTAAVLLPYLSTISKKCRQVSQWFPNEAIEELQKRIKRPSVYVNLIRLLFRTTESGHEITAKLIQLLHQFGNWDESTEFYSKNGWNLYLIGMEAGSCGWYELMYLIMKDLRKQVETEASYCWLSALSSLAWAEHNLSNKESSPNLYIKSIFELKALRSFDQPRTDQIWFIQLRMEFIQAVEHTKAILTIKNTRKQARQMQSCAVMFRKIAFRYDFIAQSQFGIDKEILDVIESYKVCALVCEHAARTFMGLHQMFFCVDPSLIPLITEQETEAPHRLIDTTGYMMQQSKGFLKTVTSWEELAHLEGPDRKLTCVQDLKQILNAILAEPLILPRSFFKSRKNVNIQLATEPMLSEQKPITLQPNEDLVIKFEGLVQVNQHVKQLEKKIKKAVIVCFVTKEKILHLDDRIGVNMIFSEPAQMLQADNKQSILIQPPTVYIANVRNSYFTYTGLLSLPKSKTREMLPKMKKEAWVNVFIKILDENSGIWSVGPLQWGKVIW</sequence>
<proteinExistence type="inferred from homology"/>
<feature type="domain" description="Integrator complex subunit 7 helical bundle" evidence="9">
    <location>
        <begin position="570"/>
        <end position="646"/>
    </location>
</feature>
<feature type="domain" description="Integrator complex subunit 7 N-terminal" evidence="8">
    <location>
        <begin position="37"/>
        <end position="556"/>
    </location>
</feature>
<dbReference type="InterPro" id="IPR033060">
    <property type="entry name" value="INTS7"/>
</dbReference>
<protein>
    <recommendedName>
        <fullName evidence="4">Integrator complex subunit 7</fullName>
    </recommendedName>
</protein>
<evidence type="ECO:0000313" key="10">
    <source>
        <dbReference type="EMBL" id="KAG2191049.1"/>
    </source>
</evidence>
<dbReference type="GO" id="GO:0005737">
    <property type="term" value="C:cytoplasm"/>
    <property type="evidence" value="ECO:0007669"/>
    <property type="project" value="UniProtKB-SubCell"/>
</dbReference>
<dbReference type="InterPro" id="IPR016024">
    <property type="entry name" value="ARM-type_fold"/>
</dbReference>
<evidence type="ECO:0000259" key="7">
    <source>
        <dbReference type="Pfam" id="PF22965"/>
    </source>
</evidence>
<evidence type="ECO:0000259" key="9">
    <source>
        <dbReference type="Pfam" id="PF24437"/>
    </source>
</evidence>
<evidence type="ECO:0000256" key="6">
    <source>
        <dbReference type="ARBA" id="ARBA00023242"/>
    </source>
</evidence>
<evidence type="ECO:0000259" key="8">
    <source>
        <dbReference type="Pfam" id="PF24436"/>
    </source>
</evidence>
<gene>
    <name evidence="10" type="ORF">INT46_004599</name>
</gene>
<evidence type="ECO:0000256" key="2">
    <source>
        <dbReference type="ARBA" id="ARBA00004496"/>
    </source>
</evidence>
<dbReference type="GO" id="GO:0034472">
    <property type="term" value="P:snRNA 3'-end processing"/>
    <property type="evidence" value="ECO:0007669"/>
    <property type="project" value="TreeGrafter"/>
</dbReference>
<keyword evidence="6" id="KW-0539">Nucleus</keyword>
<evidence type="ECO:0000256" key="1">
    <source>
        <dbReference type="ARBA" id="ARBA00004123"/>
    </source>
</evidence>
<comment type="subcellular location">
    <subcellularLocation>
        <location evidence="2">Cytoplasm</location>
    </subcellularLocation>
    <subcellularLocation>
        <location evidence="1">Nucleus</location>
    </subcellularLocation>
</comment>
<dbReference type="OrthoDB" id="275783at2759"/>
<comment type="similarity">
    <text evidence="3">Belongs to the Integrator subunit 7 family.</text>
</comment>
<dbReference type="Pfam" id="PF24437">
    <property type="entry name" value="INTS7_HB"/>
    <property type="match status" value="1"/>
</dbReference>
<accession>A0A8H7UU86</accession>
<dbReference type="Pfam" id="PF24436">
    <property type="entry name" value="INTS7_N"/>
    <property type="match status" value="1"/>
</dbReference>
<dbReference type="SUPFAM" id="SSF48371">
    <property type="entry name" value="ARM repeat"/>
    <property type="match status" value="1"/>
</dbReference>
<name>A0A8H7UU86_9FUNG</name>
<dbReference type="Proteomes" id="UP000650833">
    <property type="component" value="Unassembled WGS sequence"/>
</dbReference>
<comment type="caution">
    <text evidence="10">The sequence shown here is derived from an EMBL/GenBank/DDBJ whole genome shotgun (WGS) entry which is preliminary data.</text>
</comment>
<dbReference type="Pfam" id="PF22965">
    <property type="entry name" value="INTS7_C"/>
    <property type="match status" value="1"/>
</dbReference>
<dbReference type="EMBL" id="JAEPRC010000874">
    <property type="protein sequence ID" value="KAG2191049.1"/>
    <property type="molecule type" value="Genomic_DNA"/>
</dbReference>
<reference evidence="10" key="1">
    <citation type="submission" date="2020-12" db="EMBL/GenBank/DDBJ databases">
        <title>Metabolic potential, ecology and presence of endohyphal bacteria is reflected in genomic diversity of Mucoromycotina.</title>
        <authorList>
            <person name="Muszewska A."/>
            <person name="Okrasinska A."/>
            <person name="Steczkiewicz K."/>
            <person name="Drgas O."/>
            <person name="Orlowska M."/>
            <person name="Perlinska-Lenart U."/>
            <person name="Aleksandrzak-Piekarczyk T."/>
            <person name="Szatraj K."/>
            <person name="Zielenkiewicz U."/>
            <person name="Pilsyk S."/>
            <person name="Malc E."/>
            <person name="Mieczkowski P."/>
            <person name="Kruszewska J.S."/>
            <person name="Biernat P."/>
            <person name="Pawlowska J."/>
        </authorList>
    </citation>
    <scope>NUCLEOTIDE SEQUENCE</scope>
    <source>
        <strain evidence="10">CBS 226.32</strain>
    </source>
</reference>